<organism evidence="1 2">
    <name type="scientific">Archangium gephyra</name>
    <dbReference type="NCBI Taxonomy" id="48"/>
    <lineage>
        <taxon>Bacteria</taxon>
        <taxon>Pseudomonadati</taxon>
        <taxon>Myxococcota</taxon>
        <taxon>Myxococcia</taxon>
        <taxon>Myxococcales</taxon>
        <taxon>Cystobacterineae</taxon>
        <taxon>Archangiaceae</taxon>
        <taxon>Archangium</taxon>
    </lineage>
</organism>
<evidence type="ECO:0000313" key="1">
    <source>
        <dbReference type="EMBL" id="REG25162.1"/>
    </source>
</evidence>
<accession>A0ABX9JRK0</accession>
<keyword evidence="2" id="KW-1185">Reference proteome</keyword>
<dbReference type="Proteomes" id="UP000256345">
    <property type="component" value="Unassembled WGS sequence"/>
</dbReference>
<evidence type="ECO:0008006" key="3">
    <source>
        <dbReference type="Google" id="ProtNLM"/>
    </source>
</evidence>
<gene>
    <name evidence="1" type="ORF">ATI61_113226</name>
</gene>
<name>A0ABX9JRK0_9BACT</name>
<comment type="caution">
    <text evidence="1">The sequence shown here is derived from an EMBL/GenBank/DDBJ whole genome shotgun (WGS) entry which is preliminary data.</text>
</comment>
<dbReference type="EMBL" id="QUMU01000013">
    <property type="protein sequence ID" value="REG25162.1"/>
    <property type="molecule type" value="Genomic_DNA"/>
</dbReference>
<reference evidence="1 2" key="1">
    <citation type="submission" date="2018-08" db="EMBL/GenBank/DDBJ databases">
        <title>Genomic Encyclopedia of Archaeal and Bacterial Type Strains, Phase II (KMG-II): from individual species to whole genera.</title>
        <authorList>
            <person name="Goeker M."/>
        </authorList>
    </citation>
    <scope>NUCLEOTIDE SEQUENCE [LARGE SCALE GENOMIC DNA]</scope>
    <source>
        <strain evidence="1 2">DSM 2261</strain>
    </source>
</reference>
<protein>
    <recommendedName>
        <fullName evidence="3">CN hydrolase domain-containing protein</fullName>
    </recommendedName>
</protein>
<proteinExistence type="predicted"/>
<evidence type="ECO:0000313" key="2">
    <source>
        <dbReference type="Proteomes" id="UP000256345"/>
    </source>
</evidence>
<sequence length="281" mass="31062">MSDLAMSQSGELLIVTVLVESGTDAVSISARLDATRRVLAVMAEIVGNRPALVIFQAGWFDSKSHPAIKALHQYELELRRMLGETGLDRLVIAFGVDGRNGRDQLAAVLSSSGFKVVARKFHPTEDEMSPEEPLLLAEHWEAGESGYSRIAEILGHKIFIAVCYDTFGIPQLQLPRPDVDAVVCHLHLFGPRKSNYVSGDSYFARLGLAGASRQWSVPVFAAAQFLHRPIPARWPSGVLCQTDTGHARRLTYEDISLASIRESIRIRIQEGIAELRFFKLP</sequence>